<dbReference type="InterPro" id="IPR001381">
    <property type="entry name" value="DHquinase_I"/>
</dbReference>
<accession>A0A7X3MG41</accession>
<keyword evidence="3 5" id="KW-0456">Lyase</keyword>
<dbReference type="GO" id="GO:0008652">
    <property type="term" value="P:amino acid biosynthetic process"/>
    <property type="evidence" value="ECO:0007669"/>
    <property type="project" value="UniProtKB-KW"/>
</dbReference>
<dbReference type="SUPFAM" id="SSF51569">
    <property type="entry name" value="Aldolase"/>
    <property type="match status" value="1"/>
</dbReference>
<dbReference type="Gene3D" id="3.20.20.70">
    <property type="entry name" value="Aldolase class I"/>
    <property type="match status" value="1"/>
</dbReference>
<comment type="subunit">
    <text evidence="5">Homodimer.</text>
</comment>
<dbReference type="GO" id="GO:0009073">
    <property type="term" value="P:aromatic amino acid family biosynthetic process"/>
    <property type="evidence" value="ECO:0007669"/>
    <property type="project" value="UniProtKB-KW"/>
</dbReference>
<dbReference type="EC" id="4.2.1.10" evidence="5"/>
<evidence type="ECO:0000256" key="5">
    <source>
        <dbReference type="HAMAP-Rule" id="MF_00214"/>
    </source>
</evidence>
<keyword evidence="5" id="KW-0028">Amino-acid biosynthesis</keyword>
<gene>
    <name evidence="5" type="primary">aroD</name>
    <name evidence="6" type="ORF">GN277_10455</name>
</gene>
<dbReference type="FunFam" id="3.20.20.70:FF:000047">
    <property type="entry name" value="3-dehydroquinate dehydratase"/>
    <property type="match status" value="1"/>
</dbReference>
<comment type="catalytic activity">
    <reaction evidence="1 5">
        <text>3-dehydroquinate = 3-dehydroshikimate + H2O</text>
        <dbReference type="Rhea" id="RHEA:21096"/>
        <dbReference type="ChEBI" id="CHEBI:15377"/>
        <dbReference type="ChEBI" id="CHEBI:16630"/>
        <dbReference type="ChEBI" id="CHEBI:32364"/>
        <dbReference type="EC" id="4.2.1.10"/>
    </reaction>
</comment>
<dbReference type="CDD" id="cd00502">
    <property type="entry name" value="DHQase_I"/>
    <property type="match status" value="1"/>
</dbReference>
<evidence type="ECO:0000256" key="4">
    <source>
        <dbReference type="ARBA" id="ARBA00023270"/>
    </source>
</evidence>
<dbReference type="RefSeq" id="WP_159750979.1">
    <property type="nucleotide sequence ID" value="NZ_WUQX01000001.1"/>
</dbReference>
<comment type="pathway">
    <text evidence="5">Metabolic intermediate biosynthesis; chorismate biosynthesis; chorismate from D-erythrose 4-phosphate and phosphoenolpyruvate: step 3/7.</text>
</comment>
<feature type="binding site" evidence="5">
    <location>
        <position position="236"/>
    </location>
    <ligand>
        <name>3-dehydroquinate</name>
        <dbReference type="ChEBI" id="CHEBI:32364"/>
    </ligand>
</feature>
<dbReference type="InterPro" id="IPR050146">
    <property type="entry name" value="Type-I_3-dehydroquinase"/>
</dbReference>
<dbReference type="Pfam" id="PF01487">
    <property type="entry name" value="DHquinase_I"/>
    <property type="match status" value="1"/>
</dbReference>
<feature type="active site" description="Proton donor/acceptor" evidence="5">
    <location>
        <position position="143"/>
    </location>
</feature>
<feature type="binding site" evidence="5">
    <location>
        <position position="213"/>
    </location>
    <ligand>
        <name>3-dehydroquinate</name>
        <dbReference type="ChEBI" id="CHEBI:32364"/>
    </ligand>
</feature>
<comment type="caution">
    <text evidence="5">Lacks conserved residue(s) required for the propagation of feature annotation.</text>
</comment>
<name>A0A7X3MG41_9FIRM</name>
<sequence length="264" mass="28981">MNTLKVRSLVLGEGIPAICIPNVGKTREEIISLTKKYMDMPMNLMEWRADWFEDVENIEKVTEVLAEVRKTLGDTPLLFTFRTKREGGVSELDTKSYVSLNKAVAALGLADLIDVEIFTGDAVVTDLISAIHNCNTKVVASNHDFHKTPAKSELIYRLRKMQDMGADIPKIAVMPRSRKDVLTLLAATEEMASNYADRPIITMSMSGMGSISRIACEAFGSCLTFGSGDKASAPGQIHAQELHGLLKKHTSGLVTAAIRQDRLL</sequence>
<dbReference type="HAMAP" id="MF_00214">
    <property type="entry name" value="AroD"/>
    <property type="match status" value="1"/>
</dbReference>
<dbReference type="GO" id="GO:0009423">
    <property type="term" value="P:chorismate biosynthetic process"/>
    <property type="evidence" value="ECO:0007669"/>
    <property type="project" value="UniProtKB-UniRule"/>
</dbReference>
<dbReference type="InterPro" id="IPR018508">
    <property type="entry name" value="3-dehydroquinate_DH_AS"/>
</dbReference>
<feature type="binding site" evidence="5">
    <location>
        <begin position="46"/>
        <end position="48"/>
    </location>
    <ligand>
        <name>3-dehydroquinate</name>
        <dbReference type="ChEBI" id="CHEBI:32364"/>
    </ligand>
</feature>
<dbReference type="EMBL" id="WUQX01000001">
    <property type="protein sequence ID" value="MXP75784.1"/>
    <property type="molecule type" value="Genomic_DNA"/>
</dbReference>
<protein>
    <recommendedName>
        <fullName evidence="5">3-dehydroquinate dehydratase</fullName>
        <shortName evidence="5">3-dehydroquinase</shortName>
        <ecNumber evidence="5">4.2.1.10</ecNumber>
    </recommendedName>
    <alternativeName>
        <fullName evidence="5">Type I DHQase</fullName>
    </alternativeName>
    <alternativeName>
        <fullName evidence="5">Type I dehydroquinase</fullName>
        <shortName evidence="5">DHQ1</shortName>
    </alternativeName>
</protein>
<reference evidence="6 7" key="1">
    <citation type="submission" date="2019-12" db="EMBL/GenBank/DDBJ databases">
        <title>Sporaefaciens musculi gen. nov., sp. nov., a novel bacterium isolated from the caecum of an obese mouse.</title>
        <authorList>
            <person name="Rasmussen T.S."/>
            <person name="Streidl T."/>
            <person name="Hitch T.C.A."/>
            <person name="Wortmann E."/>
            <person name="Deptula P."/>
            <person name="Hansen M."/>
            <person name="Nielsen D.S."/>
            <person name="Clavel T."/>
            <person name="Vogensen F.K."/>
        </authorList>
    </citation>
    <scope>NUCLEOTIDE SEQUENCE [LARGE SCALE GENOMIC DNA]</scope>
    <source>
        <strain evidence="6 7">WCA-9-b2</strain>
    </source>
</reference>
<evidence type="ECO:0000256" key="2">
    <source>
        <dbReference type="ARBA" id="ARBA00023141"/>
    </source>
</evidence>
<dbReference type="Proteomes" id="UP000460412">
    <property type="component" value="Unassembled WGS sequence"/>
</dbReference>
<dbReference type="PANTHER" id="PTHR43699">
    <property type="entry name" value="3-DEHYDROQUINATE DEHYDRATASE"/>
    <property type="match status" value="1"/>
</dbReference>
<comment type="caution">
    <text evidence="6">The sequence shown here is derived from an EMBL/GenBank/DDBJ whole genome shotgun (WGS) entry which is preliminary data.</text>
</comment>
<evidence type="ECO:0000256" key="3">
    <source>
        <dbReference type="ARBA" id="ARBA00023239"/>
    </source>
</evidence>
<dbReference type="NCBIfam" id="TIGR01093">
    <property type="entry name" value="aroD"/>
    <property type="match status" value="1"/>
</dbReference>
<organism evidence="6 7">
    <name type="scientific">Sporofaciens musculi</name>
    <dbReference type="NCBI Taxonomy" id="2681861"/>
    <lineage>
        <taxon>Bacteria</taxon>
        <taxon>Bacillati</taxon>
        <taxon>Bacillota</taxon>
        <taxon>Clostridia</taxon>
        <taxon>Lachnospirales</taxon>
        <taxon>Lachnospiraceae</taxon>
        <taxon>Sporofaciens</taxon>
    </lineage>
</organism>
<feature type="binding site" evidence="5">
    <location>
        <position position="82"/>
    </location>
    <ligand>
        <name>3-dehydroquinate</name>
        <dbReference type="ChEBI" id="CHEBI:32364"/>
    </ligand>
</feature>
<dbReference type="GO" id="GO:0046279">
    <property type="term" value="P:3,4-dihydroxybenzoate biosynthetic process"/>
    <property type="evidence" value="ECO:0007669"/>
    <property type="project" value="TreeGrafter"/>
</dbReference>
<feature type="active site" description="Schiff-base intermediate with substrate" evidence="5">
    <location>
        <position position="170"/>
    </location>
</feature>
<dbReference type="AlphaFoldDB" id="A0A7X3MG41"/>
<evidence type="ECO:0000256" key="1">
    <source>
        <dbReference type="ARBA" id="ARBA00001864"/>
    </source>
</evidence>
<dbReference type="PANTHER" id="PTHR43699:SF1">
    <property type="entry name" value="3-DEHYDROQUINATE DEHYDRATASE"/>
    <property type="match status" value="1"/>
</dbReference>
<dbReference type="InterPro" id="IPR013785">
    <property type="entry name" value="Aldolase_TIM"/>
</dbReference>
<evidence type="ECO:0000313" key="7">
    <source>
        <dbReference type="Proteomes" id="UP000460412"/>
    </source>
</evidence>
<feature type="binding site" evidence="5">
    <location>
        <position position="232"/>
    </location>
    <ligand>
        <name>3-dehydroquinate</name>
        <dbReference type="ChEBI" id="CHEBI:32364"/>
    </ligand>
</feature>
<dbReference type="GO" id="GO:0003855">
    <property type="term" value="F:3-dehydroquinate dehydratase activity"/>
    <property type="evidence" value="ECO:0007669"/>
    <property type="project" value="UniProtKB-UniRule"/>
</dbReference>
<keyword evidence="2 5" id="KW-0057">Aromatic amino acid biosynthesis</keyword>
<comment type="function">
    <text evidence="5">Involved in the third step of the chorismate pathway, which leads to the biosynthesis of aromatic amino acids. Catalyzes the cis-dehydration of 3-dehydroquinate (DHQ) and introduces the first double bond of the aromatic ring to yield 3-dehydroshikimate.</text>
</comment>
<proteinExistence type="inferred from homology"/>
<comment type="similarity">
    <text evidence="5">Belongs to the type-I 3-dehydroquinase family.</text>
</comment>
<keyword evidence="4 5" id="KW-0704">Schiff base</keyword>
<evidence type="ECO:0000313" key="6">
    <source>
        <dbReference type="EMBL" id="MXP75784.1"/>
    </source>
</evidence>
<dbReference type="UniPathway" id="UPA00053">
    <property type="reaction ID" value="UER00086"/>
</dbReference>
<dbReference type="PROSITE" id="PS01028">
    <property type="entry name" value="DEHYDROQUINASE_I"/>
    <property type="match status" value="1"/>
</dbReference>
<keyword evidence="7" id="KW-1185">Reference proteome</keyword>